<dbReference type="CDD" id="cd02216">
    <property type="entry name" value="cupin_GDO-like_N"/>
    <property type="match status" value="1"/>
</dbReference>
<gene>
    <name evidence="5" type="ORF">SAMN02982922_5089</name>
</gene>
<dbReference type="EC" id="1.13.11.4" evidence="3"/>
<dbReference type="OrthoDB" id="285029at2"/>
<dbReference type="Pfam" id="PF07883">
    <property type="entry name" value="Cupin_2"/>
    <property type="match status" value="1"/>
</dbReference>
<dbReference type="InterPro" id="IPR014710">
    <property type="entry name" value="RmlC-like_jellyroll"/>
</dbReference>
<evidence type="ECO:0000256" key="1">
    <source>
        <dbReference type="ARBA" id="ARBA00022964"/>
    </source>
</evidence>
<dbReference type="Proteomes" id="UP000193083">
    <property type="component" value="Unassembled WGS sequence"/>
</dbReference>
<dbReference type="InterPro" id="IPR011051">
    <property type="entry name" value="RmlC_Cupin_sf"/>
</dbReference>
<evidence type="ECO:0000313" key="5">
    <source>
        <dbReference type="EMBL" id="SMH54465.1"/>
    </source>
</evidence>
<organism evidence="5 6">
    <name type="scientific">Mesorhizobium australicum</name>
    <dbReference type="NCBI Taxonomy" id="536018"/>
    <lineage>
        <taxon>Bacteria</taxon>
        <taxon>Pseudomonadati</taxon>
        <taxon>Pseudomonadota</taxon>
        <taxon>Alphaproteobacteria</taxon>
        <taxon>Hyphomicrobiales</taxon>
        <taxon>Phyllobacteriaceae</taxon>
        <taxon>Mesorhizobium</taxon>
    </lineage>
</organism>
<dbReference type="GO" id="GO:0047922">
    <property type="term" value="F:gentisate 1,2-dioxygenase activity"/>
    <property type="evidence" value="ECO:0007669"/>
    <property type="project" value="UniProtKB-UniRule"/>
</dbReference>
<dbReference type="CDD" id="cd06992">
    <property type="entry name" value="cupin_GDO-like_C"/>
    <property type="match status" value="1"/>
</dbReference>
<keyword evidence="1 5" id="KW-0223">Dioxygenase</keyword>
<dbReference type="EMBL" id="FXBL01000004">
    <property type="protein sequence ID" value="SMH54465.1"/>
    <property type="molecule type" value="Genomic_DNA"/>
</dbReference>
<dbReference type="AlphaFoldDB" id="A0A1X7PR36"/>
<accession>A0A1X7PR36</accession>
<evidence type="ECO:0000259" key="4">
    <source>
        <dbReference type="Pfam" id="PF07883"/>
    </source>
</evidence>
<dbReference type="RefSeq" id="WP_085466721.1">
    <property type="nucleotide sequence ID" value="NZ_FXBL01000004.1"/>
</dbReference>
<feature type="domain" description="Cupin type-2" evidence="4">
    <location>
        <begin position="94"/>
        <end position="161"/>
    </location>
</feature>
<dbReference type="InterPro" id="IPR047183">
    <property type="entry name" value="GDO-like"/>
</dbReference>
<dbReference type="Gene3D" id="2.60.120.10">
    <property type="entry name" value="Jelly Rolls"/>
    <property type="match status" value="1"/>
</dbReference>
<keyword evidence="6" id="KW-1185">Reference proteome</keyword>
<dbReference type="InterPro" id="IPR011960">
    <property type="entry name" value="Gentisate_dOase"/>
</dbReference>
<evidence type="ECO:0000313" key="6">
    <source>
        <dbReference type="Proteomes" id="UP000193083"/>
    </source>
</evidence>
<proteinExistence type="predicted"/>
<dbReference type="InterPro" id="IPR013096">
    <property type="entry name" value="Cupin_2"/>
</dbReference>
<dbReference type="SUPFAM" id="SSF51182">
    <property type="entry name" value="RmlC-like cupins"/>
    <property type="match status" value="1"/>
</dbReference>
<dbReference type="NCBIfam" id="TIGR02272">
    <property type="entry name" value="gentisate_1_2"/>
    <property type="match status" value="1"/>
</dbReference>
<reference evidence="5 6" key="1">
    <citation type="submission" date="2017-04" db="EMBL/GenBank/DDBJ databases">
        <authorList>
            <person name="Afonso C.L."/>
            <person name="Miller P.J."/>
            <person name="Scott M.A."/>
            <person name="Spackman E."/>
            <person name="Goraichik I."/>
            <person name="Dimitrov K.M."/>
            <person name="Suarez D.L."/>
            <person name="Swayne D.E."/>
        </authorList>
    </citation>
    <scope>NUCLEOTIDE SEQUENCE [LARGE SCALE GENOMIC DNA]</scope>
    <source>
        <strain evidence="5 6">B5P</strain>
    </source>
</reference>
<name>A0A1X7PR36_9HYPH</name>
<dbReference type="PANTHER" id="PTHR41517">
    <property type="entry name" value="1,2-DIOXYGENASE PROTEIN-RELATED"/>
    <property type="match status" value="1"/>
</dbReference>
<evidence type="ECO:0000256" key="3">
    <source>
        <dbReference type="NCBIfam" id="TIGR02272"/>
    </source>
</evidence>
<dbReference type="PANTHER" id="PTHR41517:SF1">
    <property type="entry name" value="CUPIN"/>
    <property type="match status" value="1"/>
</dbReference>
<evidence type="ECO:0000256" key="2">
    <source>
        <dbReference type="ARBA" id="ARBA00023002"/>
    </source>
</evidence>
<sequence length="346" mass="38474">MSVPSSSPEQRKAFYDRLEPQNLAPLWEKLKGLLPDEPKSKAAPHRWRYSDVRPLVMESGKLLTAQEAERRVLVLENPALPGMSRATSTMYAGIQLIMPGETAPAHRHTPSALRFMLEGEGAFTAVGGERTTMKRGDFIITPSWAFHDHGNEGTEPCAWLDGLDLPLVAFFEAGFNEHYNDERQSIVRPEGDALARFGSNMLPLNATSRYGMTTPIFNYPYERTRAALVAAANGDGPDSHEAVTLRYSNPIDGGWAMPTMAAWMTFVPKGFETKPIRSTDGIVMALGEGAVVTRIGDKTFDMAEKDIAVAPGWTWRSFKAQQDSFIFCFSDRVAQEKLGLWREQRS</sequence>
<protein>
    <recommendedName>
        <fullName evidence="3">Gentisate 1,2-dioxygenase</fullName>
        <ecNumber evidence="3">1.13.11.4</ecNumber>
    </recommendedName>
</protein>
<keyword evidence="2" id="KW-0560">Oxidoreductase</keyword>